<protein>
    <recommendedName>
        <fullName evidence="4">Zn(2)-C6 fungal-type domain-containing protein</fullName>
    </recommendedName>
</protein>
<dbReference type="Proteomes" id="UP000504637">
    <property type="component" value="Unplaced"/>
</dbReference>
<evidence type="ECO:0000313" key="3">
    <source>
        <dbReference type="RefSeq" id="XP_033463345.1"/>
    </source>
</evidence>
<organism evidence="3">
    <name type="scientific">Dissoconium aciculare CBS 342.82</name>
    <dbReference type="NCBI Taxonomy" id="1314786"/>
    <lineage>
        <taxon>Eukaryota</taxon>
        <taxon>Fungi</taxon>
        <taxon>Dikarya</taxon>
        <taxon>Ascomycota</taxon>
        <taxon>Pezizomycotina</taxon>
        <taxon>Dothideomycetes</taxon>
        <taxon>Dothideomycetidae</taxon>
        <taxon>Mycosphaerellales</taxon>
        <taxon>Dissoconiaceae</taxon>
        <taxon>Dissoconium</taxon>
    </lineage>
</organism>
<sequence>MDQEDPTTAVSDEDLEYDFGSLGDGDLEFVANAHQRCRSEGDQDVDMPDDDTGAIFAGLPDVMTDMDESHDQGLTSPLKSALDHDSMEICNNCNNDLEDDEICTSKLDDQRVDSHSPELPNEAPTRQLRTPAAQQCIPSTWMDNDDSGNFDPIEDARRDRRRRVRVRRRPSAVATRVKDAAQRLQITLIARLQFRSEESRGSFARLVVTSISEQIQTGYNLRSRNSTTEEETDEVVDLTGHPEARGCMGCFELGIPCPLLEDEYAWPCHNCDEIGEFCMLLTPAVQKRACEDCKRLKKPCSFIYTRNHFDKCQDCTIARRRCNAGPIFEFIQRRVRYPAPGQEPVLPSKKPGKTSIPEDCRECRDAKRSCNYMGTIPARACEACVKRYLPCTRSNAPSETPDPPSQPQSKLAAPSEPKVPPVAAKAKTPSLQPRSTVKDRPASAVKTIKTKFFHPVIFNCDEMARTESMKCMFCEHQSLAFIGHTLEVRQIVVYDASDSSPLREVREMPDGLQGTTLCLRCTMQRMTVVLHHDHDMSPIEGKVPSDDADQLKALHAIVEKKVRNPLDYCTMCCNLADFKCLAHEIRLSRDNIVPCLRLCQRCYIRWSGIFDKDIKRMLSKLDLNKPFGPGSTRADAELLREDGPLARYLKWSSLNPKG</sequence>
<dbReference type="AlphaFoldDB" id="A0A6J3MF79"/>
<reference evidence="3" key="1">
    <citation type="submission" date="2020-01" db="EMBL/GenBank/DDBJ databases">
        <authorList>
            <consortium name="DOE Joint Genome Institute"/>
            <person name="Haridas S."/>
            <person name="Albert R."/>
            <person name="Binder M."/>
            <person name="Bloem J."/>
            <person name="Labutti K."/>
            <person name="Salamov A."/>
            <person name="Andreopoulos B."/>
            <person name="Baker S.E."/>
            <person name="Barry K."/>
            <person name="Bills G."/>
            <person name="Bluhm B.H."/>
            <person name="Cannon C."/>
            <person name="Castanera R."/>
            <person name="Culley D.E."/>
            <person name="Daum C."/>
            <person name="Ezra D."/>
            <person name="Gonzalez J.B."/>
            <person name="Henrissat B."/>
            <person name="Kuo A."/>
            <person name="Liang C."/>
            <person name="Lipzen A."/>
            <person name="Lutzoni F."/>
            <person name="Magnuson J."/>
            <person name="Mondo S."/>
            <person name="Nolan M."/>
            <person name="Ohm R."/>
            <person name="Pangilinan J."/>
            <person name="Park H.-J."/>
            <person name="Ramirez L."/>
            <person name="Alfaro M."/>
            <person name="Sun H."/>
            <person name="Tritt A."/>
            <person name="Yoshinaga Y."/>
            <person name="Zwiers L.-H."/>
            <person name="Turgeon B.G."/>
            <person name="Goodwin S.B."/>
            <person name="Spatafora J.W."/>
            <person name="Crous P.W."/>
            <person name="Grigoriev I.V."/>
        </authorList>
    </citation>
    <scope>NUCLEOTIDE SEQUENCE</scope>
    <source>
        <strain evidence="3">CBS 342.82</strain>
    </source>
</reference>
<proteinExistence type="predicted"/>
<feature type="region of interest" description="Disordered" evidence="1">
    <location>
        <begin position="395"/>
        <end position="442"/>
    </location>
</feature>
<keyword evidence="2" id="KW-1185">Reference proteome</keyword>
<dbReference type="GeneID" id="54366144"/>
<dbReference type="RefSeq" id="XP_033463345.1">
    <property type="nucleotide sequence ID" value="XM_033608344.1"/>
</dbReference>
<feature type="region of interest" description="Disordered" evidence="1">
    <location>
        <begin position="109"/>
        <end position="132"/>
    </location>
</feature>
<evidence type="ECO:0008006" key="4">
    <source>
        <dbReference type="Google" id="ProtNLM"/>
    </source>
</evidence>
<gene>
    <name evidence="3" type="ORF">K489DRAFT_428699</name>
</gene>
<feature type="compositionally biased region" description="Acidic residues" evidence="1">
    <location>
        <begin position="1"/>
        <end position="17"/>
    </location>
</feature>
<reference evidence="3" key="3">
    <citation type="submission" date="2025-08" db="UniProtKB">
        <authorList>
            <consortium name="RefSeq"/>
        </authorList>
    </citation>
    <scope>IDENTIFICATION</scope>
    <source>
        <strain evidence="3">CBS 342.82</strain>
    </source>
</reference>
<dbReference type="OrthoDB" id="5303703at2759"/>
<evidence type="ECO:0000256" key="1">
    <source>
        <dbReference type="SAM" id="MobiDB-lite"/>
    </source>
</evidence>
<accession>A0A6J3MF79</accession>
<evidence type="ECO:0000313" key="2">
    <source>
        <dbReference type="Proteomes" id="UP000504637"/>
    </source>
</evidence>
<reference evidence="3" key="2">
    <citation type="submission" date="2020-04" db="EMBL/GenBank/DDBJ databases">
        <authorList>
            <consortium name="NCBI Genome Project"/>
        </authorList>
    </citation>
    <scope>NUCLEOTIDE SEQUENCE</scope>
    <source>
        <strain evidence="3">CBS 342.82</strain>
    </source>
</reference>
<name>A0A6J3MF79_9PEZI</name>
<feature type="region of interest" description="Disordered" evidence="1">
    <location>
        <begin position="1"/>
        <end position="22"/>
    </location>
</feature>